<dbReference type="EMBL" id="JBJQOH010000004">
    <property type="protein sequence ID" value="KAL3687406.1"/>
    <property type="molecule type" value="Genomic_DNA"/>
</dbReference>
<accession>A0ABD3H9B6</accession>
<reference evidence="1 2" key="1">
    <citation type="submission" date="2024-09" db="EMBL/GenBank/DDBJ databases">
        <title>Chromosome-scale assembly of Riccia sorocarpa.</title>
        <authorList>
            <person name="Paukszto L."/>
        </authorList>
    </citation>
    <scope>NUCLEOTIDE SEQUENCE [LARGE SCALE GENOMIC DNA]</scope>
    <source>
        <strain evidence="1">LP-2024</strain>
        <tissue evidence="1">Aerial parts of the thallus</tissue>
    </source>
</reference>
<comment type="caution">
    <text evidence="1">The sequence shown here is derived from an EMBL/GenBank/DDBJ whole genome shotgun (WGS) entry which is preliminary data.</text>
</comment>
<dbReference type="AlphaFoldDB" id="A0ABD3H9B6"/>
<sequence length="176" mass="20553">MLLLPSFRIPEVPTLDRLLQAWFSTKSHLSLQMVVEKLPLNLPIASLQKIWTLMGCPELPHYRIVEKEARKSRLSILGDLETNDGALDISRIFPEDTNIDNEREILREWLSQIRPVDFHLSQSENWSWDDRKQIVRPDDVEAEVVDAMERTFTDEPQNVDMAHNQQGLPTLERTRK</sequence>
<evidence type="ECO:0000313" key="2">
    <source>
        <dbReference type="Proteomes" id="UP001633002"/>
    </source>
</evidence>
<protein>
    <submittedName>
        <fullName evidence="1">Uncharacterized protein</fullName>
    </submittedName>
</protein>
<dbReference type="Proteomes" id="UP001633002">
    <property type="component" value="Unassembled WGS sequence"/>
</dbReference>
<name>A0ABD3H9B6_9MARC</name>
<evidence type="ECO:0000313" key="1">
    <source>
        <dbReference type="EMBL" id="KAL3687406.1"/>
    </source>
</evidence>
<organism evidence="1 2">
    <name type="scientific">Riccia sorocarpa</name>
    <dbReference type="NCBI Taxonomy" id="122646"/>
    <lineage>
        <taxon>Eukaryota</taxon>
        <taxon>Viridiplantae</taxon>
        <taxon>Streptophyta</taxon>
        <taxon>Embryophyta</taxon>
        <taxon>Marchantiophyta</taxon>
        <taxon>Marchantiopsida</taxon>
        <taxon>Marchantiidae</taxon>
        <taxon>Marchantiales</taxon>
        <taxon>Ricciaceae</taxon>
        <taxon>Riccia</taxon>
    </lineage>
</organism>
<keyword evidence="2" id="KW-1185">Reference proteome</keyword>
<proteinExistence type="predicted"/>
<gene>
    <name evidence="1" type="ORF">R1sor_013715</name>
</gene>